<keyword evidence="1" id="KW-0732">Signal</keyword>
<dbReference type="PaxDb" id="522772-Dacet_0761"/>
<dbReference type="HOGENOM" id="CLU_138514_0_0_0"/>
<evidence type="ECO:0008006" key="4">
    <source>
        <dbReference type="Google" id="ProtNLM"/>
    </source>
</evidence>
<name>D4H5C4_DENA2</name>
<dbReference type="PROSITE" id="PS51257">
    <property type="entry name" value="PROKAR_LIPOPROTEIN"/>
    <property type="match status" value="1"/>
</dbReference>
<dbReference type="KEGG" id="dap:Dacet_0761"/>
<feature type="chain" id="PRO_5003057774" description="Lipoprotein" evidence="1">
    <location>
        <begin position="21"/>
        <end position="118"/>
    </location>
</feature>
<dbReference type="EMBL" id="CP001968">
    <property type="protein sequence ID" value="ADD67544.1"/>
    <property type="molecule type" value="Genomic_DNA"/>
</dbReference>
<proteinExistence type="predicted"/>
<reference evidence="2 3" key="1">
    <citation type="journal article" date="2010" name="Stand. Genomic Sci.">
        <title>Complete genome sequence of Denitrovibrio acetiphilus type strain (N2460).</title>
        <authorList>
            <person name="Kiss H."/>
            <person name="Lang E."/>
            <person name="Lapidus A."/>
            <person name="Copeland A."/>
            <person name="Nolan M."/>
            <person name="Glavina Del Rio T."/>
            <person name="Chen F."/>
            <person name="Lucas S."/>
            <person name="Tice H."/>
            <person name="Cheng J.F."/>
            <person name="Han C."/>
            <person name="Goodwin L."/>
            <person name="Pitluck S."/>
            <person name="Liolios K."/>
            <person name="Pati A."/>
            <person name="Ivanova N."/>
            <person name="Mavromatis K."/>
            <person name="Chen A."/>
            <person name="Palaniappan K."/>
            <person name="Land M."/>
            <person name="Hauser L."/>
            <person name="Chang Y.J."/>
            <person name="Jeffries C.D."/>
            <person name="Detter J.C."/>
            <person name="Brettin T."/>
            <person name="Spring S."/>
            <person name="Rohde M."/>
            <person name="Goker M."/>
            <person name="Woyke T."/>
            <person name="Bristow J."/>
            <person name="Eisen J.A."/>
            <person name="Markowitz V."/>
            <person name="Hugenholtz P."/>
            <person name="Kyrpides N.C."/>
            <person name="Klenk H.P."/>
        </authorList>
    </citation>
    <scope>NUCLEOTIDE SEQUENCE [LARGE SCALE GENOMIC DNA]</scope>
    <source>
        <strain evidence="3">DSM 12809 / NBRC 114555 / N2460</strain>
    </source>
</reference>
<dbReference type="eggNOG" id="ENOG5032YCH">
    <property type="taxonomic scope" value="Bacteria"/>
</dbReference>
<accession>D4H5C4</accession>
<evidence type="ECO:0000313" key="2">
    <source>
        <dbReference type="EMBL" id="ADD67544.1"/>
    </source>
</evidence>
<evidence type="ECO:0000256" key="1">
    <source>
        <dbReference type="SAM" id="SignalP"/>
    </source>
</evidence>
<dbReference type="AlphaFoldDB" id="D4H5C4"/>
<evidence type="ECO:0000313" key="3">
    <source>
        <dbReference type="Proteomes" id="UP000002012"/>
    </source>
</evidence>
<dbReference type="InParanoid" id="D4H5C4"/>
<feature type="signal peptide" evidence="1">
    <location>
        <begin position="1"/>
        <end position="20"/>
    </location>
</feature>
<protein>
    <recommendedName>
        <fullName evidence="4">Lipoprotein</fullName>
    </recommendedName>
</protein>
<dbReference type="Proteomes" id="UP000002012">
    <property type="component" value="Chromosome"/>
</dbReference>
<dbReference type="STRING" id="522772.Dacet_0761"/>
<dbReference type="OrthoDB" id="5889552at2"/>
<gene>
    <name evidence="2" type="ordered locus">Dacet_0761</name>
</gene>
<keyword evidence="3" id="KW-1185">Reference proteome</keyword>
<dbReference type="RefSeq" id="WP_013010078.1">
    <property type="nucleotide sequence ID" value="NC_013943.1"/>
</dbReference>
<organism evidence="2 3">
    <name type="scientific">Denitrovibrio acetiphilus (strain DSM 12809 / NBRC 114555 / N2460)</name>
    <dbReference type="NCBI Taxonomy" id="522772"/>
    <lineage>
        <taxon>Bacteria</taxon>
        <taxon>Pseudomonadati</taxon>
        <taxon>Deferribacterota</taxon>
        <taxon>Deferribacteres</taxon>
        <taxon>Deferribacterales</taxon>
        <taxon>Geovibrionaceae</taxon>
        <taxon>Denitrovibrio</taxon>
    </lineage>
</organism>
<sequence precursor="true">MKFMLKILLLASMTFLVACGNNTPKCSDQETQNLVLEIVQEHLDQQAKESMGFLDISSVKYKIESIRTTNYNKQVDSYECAADLKFEGYPLAESSSITYTVESTDDGKSFYVSVSGLE</sequence>